<reference evidence="3 4" key="1">
    <citation type="submission" date="2013-07" db="EMBL/GenBank/DDBJ databases">
        <title>Sulfurimonas hongkongensis AST-10 Genome Sequencing.</title>
        <authorList>
            <person name="Cai L."/>
            <person name="Zhang T."/>
        </authorList>
    </citation>
    <scope>NUCLEOTIDE SEQUENCE [LARGE SCALE GENOMIC DNA]</scope>
    <source>
        <strain evidence="3 4">AST-10</strain>
    </source>
</reference>
<dbReference type="eggNOG" id="COG0189">
    <property type="taxonomic scope" value="Bacteria"/>
</dbReference>
<dbReference type="PATRIC" id="fig|1172190.3.peg.328"/>
<dbReference type="InterPro" id="IPR039523">
    <property type="entry name" value="RimK-rel_E_lig_ATP-grasp"/>
</dbReference>
<evidence type="ECO:0000256" key="1">
    <source>
        <dbReference type="PROSITE-ProRule" id="PRU00409"/>
    </source>
</evidence>
<dbReference type="GO" id="GO:0005737">
    <property type="term" value="C:cytoplasm"/>
    <property type="evidence" value="ECO:0007669"/>
    <property type="project" value="TreeGrafter"/>
</dbReference>
<dbReference type="STRING" id="1172190.M947_01690"/>
<dbReference type="Pfam" id="PF14397">
    <property type="entry name" value="ATPgrasp_ST"/>
    <property type="match status" value="1"/>
</dbReference>
<dbReference type="GO" id="GO:0005524">
    <property type="term" value="F:ATP binding"/>
    <property type="evidence" value="ECO:0007669"/>
    <property type="project" value="UniProtKB-UniRule"/>
</dbReference>
<evidence type="ECO:0000313" key="3">
    <source>
        <dbReference type="EMBL" id="EQB40539.1"/>
    </source>
</evidence>
<dbReference type="EMBL" id="AUPZ01000002">
    <property type="protein sequence ID" value="EQB40539.1"/>
    <property type="molecule type" value="Genomic_DNA"/>
</dbReference>
<dbReference type="Proteomes" id="UP000015520">
    <property type="component" value="Unassembled WGS sequence"/>
</dbReference>
<organism evidence="3 4">
    <name type="scientific">Sulfurimonas hongkongensis</name>
    <dbReference type="NCBI Taxonomy" id="1172190"/>
    <lineage>
        <taxon>Bacteria</taxon>
        <taxon>Pseudomonadati</taxon>
        <taxon>Campylobacterota</taxon>
        <taxon>Epsilonproteobacteria</taxon>
        <taxon>Campylobacterales</taxon>
        <taxon>Sulfurimonadaceae</taxon>
        <taxon>Sulfurimonas</taxon>
    </lineage>
</organism>
<name>T0KU72_9BACT</name>
<dbReference type="Gene3D" id="3.30.470.20">
    <property type="entry name" value="ATP-grasp fold, B domain"/>
    <property type="match status" value="1"/>
</dbReference>
<keyword evidence="4" id="KW-1185">Reference proteome</keyword>
<keyword evidence="1" id="KW-0067">ATP-binding</keyword>
<accession>T0KU72</accession>
<dbReference type="SUPFAM" id="SSF56059">
    <property type="entry name" value="Glutathione synthetase ATP-binding domain-like"/>
    <property type="match status" value="1"/>
</dbReference>
<dbReference type="GO" id="GO:0018169">
    <property type="term" value="F:ribosomal S6-glutamic acid ligase activity"/>
    <property type="evidence" value="ECO:0007669"/>
    <property type="project" value="TreeGrafter"/>
</dbReference>
<dbReference type="GO" id="GO:0046872">
    <property type="term" value="F:metal ion binding"/>
    <property type="evidence" value="ECO:0007669"/>
    <property type="project" value="InterPro"/>
</dbReference>
<evidence type="ECO:0000259" key="2">
    <source>
        <dbReference type="PROSITE" id="PS50975"/>
    </source>
</evidence>
<gene>
    <name evidence="3" type="ORF">M947_01690</name>
</gene>
<dbReference type="PANTHER" id="PTHR21621:SF0">
    <property type="entry name" value="BETA-CITRYLGLUTAMATE SYNTHASE B-RELATED"/>
    <property type="match status" value="1"/>
</dbReference>
<proteinExistence type="predicted"/>
<keyword evidence="1" id="KW-0547">Nucleotide-binding</keyword>
<dbReference type="GO" id="GO:0009432">
    <property type="term" value="P:SOS response"/>
    <property type="evidence" value="ECO:0007669"/>
    <property type="project" value="TreeGrafter"/>
</dbReference>
<dbReference type="InterPro" id="IPR011758">
    <property type="entry name" value="RimK-rel_E_lig"/>
</dbReference>
<protein>
    <recommendedName>
        <fullName evidence="2">ATP-grasp domain-containing protein</fullName>
    </recommendedName>
</protein>
<sequence length="300" mass="33202">MNSRNIEFISRYNDRKLFPLVDNKLQTKLLAQEYGINTPELLFVVRYQHDVYRLLEKLKNISSFAIKPACGSGGKGILVIKGRDGDGFIKSSGMVIGLQEVTKHVTNILAGLYSLSGDQDVALVETLIEADAVFDDYSYQGVPDIRIIVFQGYPVMAMLRLSTKASDGKANLHQGAVGVGLDIKTGKPINAVMNSEKILIHPDTKHSFDGIKIDNWKELLLLACSCYDMTNLGYLGADIVLDKNKGAMLLELNARPGLSIQVANSKGLLPRLRKIEKEKVASKRANVQKRVEFVLGFENF</sequence>
<dbReference type="AlphaFoldDB" id="T0KU72"/>
<comment type="caution">
    <text evidence="3">The sequence shown here is derived from an EMBL/GenBank/DDBJ whole genome shotgun (WGS) entry which is preliminary data.</text>
</comment>
<dbReference type="PROSITE" id="PS50975">
    <property type="entry name" value="ATP_GRASP"/>
    <property type="match status" value="1"/>
</dbReference>
<evidence type="ECO:0000313" key="4">
    <source>
        <dbReference type="Proteomes" id="UP000015520"/>
    </source>
</evidence>
<feature type="domain" description="ATP-grasp" evidence="2">
    <location>
        <begin position="28"/>
        <end position="281"/>
    </location>
</feature>
<dbReference type="NCBIfam" id="TIGR02291">
    <property type="entry name" value="rimK_rel_E_lig"/>
    <property type="match status" value="1"/>
</dbReference>
<dbReference type="PANTHER" id="PTHR21621">
    <property type="entry name" value="RIBOSOMAL PROTEIN S6 MODIFICATION PROTEIN"/>
    <property type="match status" value="1"/>
</dbReference>
<dbReference type="InterPro" id="IPR011761">
    <property type="entry name" value="ATP-grasp"/>
</dbReference>